<evidence type="ECO:0000256" key="1">
    <source>
        <dbReference type="SAM" id="MobiDB-lite"/>
    </source>
</evidence>
<evidence type="ECO:0000313" key="2">
    <source>
        <dbReference type="EMBL" id="VVD72155.1"/>
    </source>
</evidence>
<reference evidence="2 3" key="1">
    <citation type="submission" date="2019-08" db="EMBL/GenBank/DDBJ databases">
        <authorList>
            <person name="Peeters C."/>
        </authorList>
    </citation>
    <scope>NUCLEOTIDE SEQUENCE [LARGE SCALE GENOMIC DNA]</scope>
    <source>
        <strain evidence="2 3">LMG 31010</strain>
    </source>
</reference>
<gene>
    <name evidence="2" type="ORF">PCO31010_00673</name>
</gene>
<accession>A0A5E4SA17</accession>
<evidence type="ECO:0000313" key="3">
    <source>
        <dbReference type="Proteomes" id="UP000343335"/>
    </source>
</evidence>
<sequence>MGGVLSASPLKTTMPFSTTDCLPSNPSPDLPTPVLPGNMLPLIASTPLLREGVR</sequence>
<dbReference type="EMBL" id="CABPSA010000001">
    <property type="protein sequence ID" value="VVD72155.1"/>
    <property type="molecule type" value="Genomic_DNA"/>
</dbReference>
<proteinExistence type="predicted"/>
<protein>
    <submittedName>
        <fullName evidence="2">Uncharacterized protein</fullName>
    </submittedName>
</protein>
<name>A0A5E4SA17_9BURK</name>
<dbReference type="AlphaFoldDB" id="A0A5E4SA17"/>
<dbReference type="Proteomes" id="UP000343335">
    <property type="component" value="Unassembled WGS sequence"/>
</dbReference>
<organism evidence="2 3">
    <name type="scientific">Pandoraea commovens</name>
    <dbReference type="NCBI Taxonomy" id="2508289"/>
    <lineage>
        <taxon>Bacteria</taxon>
        <taxon>Pseudomonadati</taxon>
        <taxon>Pseudomonadota</taxon>
        <taxon>Betaproteobacteria</taxon>
        <taxon>Burkholderiales</taxon>
        <taxon>Burkholderiaceae</taxon>
        <taxon>Pandoraea</taxon>
    </lineage>
</organism>
<feature type="region of interest" description="Disordered" evidence="1">
    <location>
        <begin position="1"/>
        <end position="38"/>
    </location>
</feature>
<feature type="compositionally biased region" description="Polar residues" evidence="1">
    <location>
        <begin position="9"/>
        <end position="24"/>
    </location>
</feature>
<feature type="compositionally biased region" description="Pro residues" evidence="1">
    <location>
        <begin position="25"/>
        <end position="34"/>
    </location>
</feature>